<evidence type="ECO:0000256" key="8">
    <source>
        <dbReference type="ARBA" id="ARBA00023146"/>
    </source>
</evidence>
<dbReference type="GO" id="GO:0005829">
    <property type="term" value="C:cytosol"/>
    <property type="evidence" value="ECO:0007669"/>
    <property type="project" value="TreeGrafter"/>
</dbReference>
<evidence type="ECO:0000259" key="12">
    <source>
        <dbReference type="Pfam" id="PF08264"/>
    </source>
</evidence>
<feature type="domain" description="Methionyl/Valyl/Leucyl/Isoleucyl-tRNA synthetase anticodon-binding" evidence="12">
    <location>
        <begin position="663"/>
        <end position="813"/>
    </location>
</feature>
<keyword evidence="7 10" id="KW-0648">Protein biosynthesis</keyword>
<dbReference type="InterPro" id="IPR019499">
    <property type="entry name" value="Val-tRNA_synth_tRNA-bd"/>
</dbReference>
<dbReference type="NCBIfam" id="TIGR00422">
    <property type="entry name" value="valS"/>
    <property type="match status" value="1"/>
</dbReference>
<evidence type="ECO:0000256" key="10">
    <source>
        <dbReference type="HAMAP-Rule" id="MF_02004"/>
    </source>
</evidence>
<dbReference type="Gene3D" id="1.10.730.10">
    <property type="entry name" value="Isoleucyl-tRNA Synthetase, Domain 1"/>
    <property type="match status" value="1"/>
</dbReference>
<keyword evidence="10" id="KW-0175">Coiled coil</keyword>
<feature type="binding site" evidence="10">
    <location>
        <position position="575"/>
    </location>
    <ligand>
        <name>ATP</name>
        <dbReference type="ChEBI" id="CHEBI:30616"/>
    </ligand>
</feature>
<keyword evidence="6 10" id="KW-0067">ATP-binding</keyword>
<evidence type="ECO:0000256" key="7">
    <source>
        <dbReference type="ARBA" id="ARBA00022917"/>
    </source>
</evidence>
<dbReference type="SUPFAM" id="SSF46589">
    <property type="entry name" value="tRNA-binding arm"/>
    <property type="match status" value="1"/>
</dbReference>
<comment type="function">
    <text evidence="10">Catalyzes the attachment of valine to tRNA(Val). As ValRS can inadvertently accommodate and process structurally similar amino acids such as threonine, to avoid such errors, it has a 'posttransfer' editing activity that hydrolyzes mischarged Thr-tRNA(Val) in a tRNA-dependent manner.</text>
</comment>
<dbReference type="GO" id="GO:0002161">
    <property type="term" value="F:aminoacyl-tRNA deacylase activity"/>
    <property type="evidence" value="ECO:0007669"/>
    <property type="project" value="InterPro"/>
</dbReference>
<dbReference type="Pfam" id="PF10458">
    <property type="entry name" value="Val_tRNA-synt_C"/>
    <property type="match status" value="1"/>
</dbReference>
<comment type="domain">
    <text evidence="10">The C-terminal coiled-coil domain is crucial for aminoacylation activity.</text>
</comment>
<dbReference type="CDD" id="cd00817">
    <property type="entry name" value="ValRS_core"/>
    <property type="match status" value="1"/>
</dbReference>
<comment type="similarity">
    <text evidence="10">Belongs to the class-I aminoacyl-tRNA synthetase family. ValS type 1 subfamily.</text>
</comment>
<dbReference type="SUPFAM" id="SSF47323">
    <property type="entry name" value="Anticodon-binding domain of a subclass of class I aminoacyl-tRNA synthetases"/>
    <property type="match status" value="1"/>
</dbReference>
<feature type="domain" description="Valyl-tRNA synthetase tRNA-binding arm" evidence="13">
    <location>
        <begin position="877"/>
        <end position="936"/>
    </location>
</feature>
<keyword evidence="5 10" id="KW-0547">Nucleotide-binding</keyword>
<keyword evidence="15" id="KW-1185">Reference proteome</keyword>
<dbReference type="PRINTS" id="PR00986">
    <property type="entry name" value="TRNASYNTHVAL"/>
</dbReference>
<dbReference type="AlphaFoldDB" id="A0A564ZIZ6"/>
<dbReference type="Pfam" id="PF00133">
    <property type="entry name" value="tRNA-synt_1"/>
    <property type="match status" value="1"/>
</dbReference>
<evidence type="ECO:0000256" key="3">
    <source>
        <dbReference type="ARBA" id="ARBA00022490"/>
    </source>
</evidence>
<evidence type="ECO:0000256" key="6">
    <source>
        <dbReference type="ARBA" id="ARBA00022840"/>
    </source>
</evidence>
<evidence type="ECO:0000256" key="2">
    <source>
        <dbReference type="ARBA" id="ARBA00011245"/>
    </source>
</evidence>
<dbReference type="InterPro" id="IPR002303">
    <property type="entry name" value="Valyl-tRNA_ligase"/>
</dbReference>
<dbReference type="SUPFAM" id="SSF52374">
    <property type="entry name" value="Nucleotidylyl transferase"/>
    <property type="match status" value="1"/>
</dbReference>
<dbReference type="EMBL" id="CABIKM010000025">
    <property type="protein sequence ID" value="VUZ85264.1"/>
    <property type="molecule type" value="Genomic_DNA"/>
</dbReference>
<dbReference type="PROSITE" id="PS00178">
    <property type="entry name" value="AA_TRNA_LIGASE_I"/>
    <property type="match status" value="1"/>
</dbReference>
<comment type="subunit">
    <text evidence="2 10">Monomer.</text>
</comment>
<feature type="domain" description="Aminoacyl-tRNA synthetase class Ia" evidence="11">
    <location>
        <begin position="23"/>
        <end position="612"/>
    </location>
</feature>
<dbReference type="HAMAP" id="MF_02004">
    <property type="entry name" value="Val_tRNA_synth_type1"/>
    <property type="match status" value="1"/>
</dbReference>
<dbReference type="InterPro" id="IPR001412">
    <property type="entry name" value="aa-tRNA-synth_I_CS"/>
</dbReference>
<dbReference type="GO" id="GO:0005524">
    <property type="term" value="F:ATP binding"/>
    <property type="evidence" value="ECO:0007669"/>
    <property type="project" value="UniProtKB-UniRule"/>
</dbReference>
<proteinExistence type="inferred from homology"/>
<evidence type="ECO:0000256" key="5">
    <source>
        <dbReference type="ARBA" id="ARBA00022741"/>
    </source>
</evidence>
<comment type="subcellular location">
    <subcellularLocation>
        <location evidence="1 10">Cytoplasm</location>
    </subcellularLocation>
</comment>
<name>A0A564ZIZ6_9BACT</name>
<accession>A0A564ZIZ6</accession>
<dbReference type="InterPro" id="IPR010978">
    <property type="entry name" value="tRNA-bd_arm"/>
</dbReference>
<keyword evidence="8 10" id="KW-0030">Aminoacyl-tRNA synthetase</keyword>
<dbReference type="InterPro" id="IPR013155">
    <property type="entry name" value="M/V/L/I-tRNA-synth_anticd-bd"/>
</dbReference>
<dbReference type="CDD" id="cd07962">
    <property type="entry name" value="Anticodon_Ia_Val"/>
    <property type="match status" value="1"/>
</dbReference>
<dbReference type="InterPro" id="IPR037118">
    <property type="entry name" value="Val-tRNA_synth_C_sf"/>
</dbReference>
<dbReference type="InterPro" id="IPR002300">
    <property type="entry name" value="aa-tRNA-synth_Ia"/>
</dbReference>
<keyword evidence="4 10" id="KW-0436">Ligase</keyword>
<dbReference type="InterPro" id="IPR009080">
    <property type="entry name" value="tRNAsynth_Ia_anticodon-bd"/>
</dbReference>
<reference evidence="14 15" key="1">
    <citation type="submission" date="2019-07" db="EMBL/GenBank/DDBJ databases">
        <authorList>
            <person name="Cremers G."/>
        </authorList>
    </citation>
    <scope>NUCLEOTIDE SEQUENCE [LARGE SCALE GENOMIC DNA]</scope>
</reference>
<evidence type="ECO:0000256" key="9">
    <source>
        <dbReference type="ARBA" id="ARBA00047552"/>
    </source>
</evidence>
<feature type="short sequence motif" description="'KMSKS' region" evidence="10">
    <location>
        <begin position="572"/>
        <end position="576"/>
    </location>
</feature>
<dbReference type="Gene3D" id="3.90.740.10">
    <property type="entry name" value="Valyl/Leucyl/Isoleucyl-tRNA synthetase, editing domain"/>
    <property type="match status" value="1"/>
</dbReference>
<dbReference type="InterPro" id="IPR009008">
    <property type="entry name" value="Val/Leu/Ile-tRNA-synth_edit"/>
</dbReference>
<comment type="catalytic activity">
    <reaction evidence="9 10">
        <text>tRNA(Val) + L-valine + ATP = L-valyl-tRNA(Val) + AMP + diphosphate</text>
        <dbReference type="Rhea" id="RHEA:10704"/>
        <dbReference type="Rhea" id="RHEA-COMP:9672"/>
        <dbReference type="Rhea" id="RHEA-COMP:9708"/>
        <dbReference type="ChEBI" id="CHEBI:30616"/>
        <dbReference type="ChEBI" id="CHEBI:33019"/>
        <dbReference type="ChEBI" id="CHEBI:57762"/>
        <dbReference type="ChEBI" id="CHEBI:78442"/>
        <dbReference type="ChEBI" id="CHEBI:78537"/>
        <dbReference type="ChEBI" id="CHEBI:456215"/>
        <dbReference type="EC" id="6.1.1.9"/>
    </reaction>
</comment>
<dbReference type="InterPro" id="IPR033705">
    <property type="entry name" value="Anticodon_Ia_Val"/>
</dbReference>
<dbReference type="PANTHER" id="PTHR11946">
    <property type="entry name" value="VALYL-TRNA SYNTHETASES"/>
    <property type="match status" value="1"/>
</dbReference>
<evidence type="ECO:0000259" key="11">
    <source>
        <dbReference type="Pfam" id="PF00133"/>
    </source>
</evidence>
<evidence type="ECO:0000313" key="15">
    <source>
        <dbReference type="Proteomes" id="UP000334340"/>
    </source>
</evidence>
<comment type="domain">
    <text evidence="10">ValRS has two distinct active sites: one for aminoacylation and one for editing. The misactivated threonine is translocated from the active site to the editing site.</text>
</comment>
<protein>
    <recommendedName>
        <fullName evidence="10">Valine--tRNA ligase</fullName>
        <ecNumber evidence="10">6.1.1.9</ecNumber>
    </recommendedName>
    <alternativeName>
        <fullName evidence="10">Valyl-tRNA synthetase</fullName>
        <shortName evidence="10">ValRS</shortName>
    </alternativeName>
</protein>
<dbReference type="Proteomes" id="UP000334340">
    <property type="component" value="Unassembled WGS sequence"/>
</dbReference>
<dbReference type="Gene3D" id="1.10.287.380">
    <property type="entry name" value="Valyl-tRNA synthetase, C-terminal domain"/>
    <property type="match status" value="1"/>
</dbReference>
<dbReference type="Pfam" id="PF08264">
    <property type="entry name" value="Anticodon_1"/>
    <property type="match status" value="1"/>
</dbReference>
<evidence type="ECO:0000256" key="1">
    <source>
        <dbReference type="ARBA" id="ARBA00004496"/>
    </source>
</evidence>
<feature type="short sequence motif" description="'HIGH' region" evidence="10">
    <location>
        <begin position="51"/>
        <end position="61"/>
    </location>
</feature>
<dbReference type="FunFam" id="3.40.50.620:FF:000032">
    <property type="entry name" value="Valine--tRNA ligase"/>
    <property type="match status" value="1"/>
</dbReference>
<dbReference type="NCBIfam" id="NF004349">
    <property type="entry name" value="PRK05729.1"/>
    <property type="match status" value="1"/>
</dbReference>
<dbReference type="Gene3D" id="3.40.50.620">
    <property type="entry name" value="HUPs"/>
    <property type="match status" value="2"/>
</dbReference>
<feature type="coiled-coil region" evidence="10">
    <location>
        <begin position="870"/>
        <end position="897"/>
    </location>
</feature>
<evidence type="ECO:0000256" key="4">
    <source>
        <dbReference type="ARBA" id="ARBA00022598"/>
    </source>
</evidence>
<keyword evidence="3 10" id="KW-0963">Cytoplasm</keyword>
<organism evidence="14 15">
    <name type="scientific">Candidatus Methylomirabilis lanthanidiphila</name>
    <dbReference type="NCBI Taxonomy" id="2211376"/>
    <lineage>
        <taxon>Bacteria</taxon>
        <taxon>Candidatus Methylomirabilota</taxon>
        <taxon>Candidatus Methylomirabilia</taxon>
        <taxon>Candidatus Methylomirabilales</taxon>
        <taxon>Candidatus Methylomirabilaceae</taxon>
        <taxon>Candidatus Methylomirabilis</taxon>
    </lineage>
</organism>
<gene>
    <name evidence="10" type="primary">valS</name>
    <name evidence="14" type="ORF">MELA_01646</name>
</gene>
<dbReference type="SUPFAM" id="SSF50677">
    <property type="entry name" value="ValRS/IleRS/LeuRS editing domain"/>
    <property type="match status" value="1"/>
</dbReference>
<dbReference type="InterPro" id="IPR014729">
    <property type="entry name" value="Rossmann-like_a/b/a_fold"/>
</dbReference>
<dbReference type="EC" id="6.1.1.9" evidence="10"/>
<evidence type="ECO:0000313" key="14">
    <source>
        <dbReference type="EMBL" id="VUZ85264.1"/>
    </source>
</evidence>
<dbReference type="GO" id="GO:0006438">
    <property type="term" value="P:valyl-tRNA aminoacylation"/>
    <property type="evidence" value="ECO:0007669"/>
    <property type="project" value="UniProtKB-UniRule"/>
</dbReference>
<dbReference type="GO" id="GO:0004832">
    <property type="term" value="F:valine-tRNA ligase activity"/>
    <property type="evidence" value="ECO:0007669"/>
    <property type="project" value="UniProtKB-UniRule"/>
</dbReference>
<sequence>MTEPEISRVKKAGYDPHGIEERWIKVWEAAGASRVDESLPKPPYAIVIPPPNITGFLHIGHAMNNTLQDILIRWRRMQGYNALWLPGTDHAGIATQNVVERQLADGGRRREDLGREGFVERVWQWKEESGGTIVRQLKRLGASCDWERECFTMDEPRQRAVREVFVRLFHEGLIYRGERLINWCPRCRTALSDIEVEHEDAKGLLYHIAYPLVDDPATTLIVATTRPETMLGDTAVAVHPDDPRYNYLIGRQVRLPLTGRTIPVVGDPILVDREFGTGAVKITPAHDFNDFEAGERHGLPRIALFDEAGRIASAIADAQIEPALYGEIRELGTEKAREIVVRRLQERGLLIKVEDHLHAVGKCYRCRTVVEPFLSPQWFVRIGPLADPAIRAVEEGRTRFVPQHWENTYFAWMRNIKDWCISRQLWWGHQVPAWYCRQCDVDNLLLEAAGAATSRTTLDGEEAHRILRDATPIVALSPPAACPRCGGQELVRDPDVLDTWFSSALWPFSTMGWPEQTELLRRFYPTSTLVTSFDIIFFWVARMMMMGLKFMNDVPFREVYIHALVRDAEGQKMSKSKGNVIDPLEIIDKHGADAFRFTLAALAAQGRDIRLSEERIEGYRHFCNKLWNAHQFLARYLPLLEGPVPVVVGKGGLPTAPTLDLADRWLLSRLHGLIGSVTGALEGYRFNEAASALYQFVWHEYCDWYLEIVKSRMASAESSREQQQTGVALLLLGLETALRLLHPFMPFITEEIWTQLPNRGGTSLMLEHWPKADPSWEAADAEASMGLLMELTRAARDLRSDLEIAPSKSIRLVLRTSSDHDDRAIDAVLPYLAALTRAEHVASGQHLDRPTRAAVSLVGSVEVHLPVDDLSLFTARQQKLRRELDKVEQELARVDKKLSNADFVSKAPAEVVTKEREGQTRLMDTRAKLLQHLERIEQLLR</sequence>
<dbReference type="PANTHER" id="PTHR11946:SF93">
    <property type="entry name" value="VALINE--TRNA LIGASE, CHLOROPLASTIC_MITOCHONDRIAL 2"/>
    <property type="match status" value="1"/>
</dbReference>
<evidence type="ECO:0000259" key="13">
    <source>
        <dbReference type="Pfam" id="PF10458"/>
    </source>
</evidence>